<evidence type="ECO:0000313" key="3">
    <source>
        <dbReference type="Proteomes" id="UP001321700"/>
    </source>
</evidence>
<dbReference type="EMBL" id="JAVBIK010000001">
    <property type="protein sequence ID" value="MDT7517326.1"/>
    <property type="molecule type" value="Genomic_DNA"/>
</dbReference>
<dbReference type="SMART" id="SM00471">
    <property type="entry name" value="HDc"/>
    <property type="match status" value="1"/>
</dbReference>
<evidence type="ECO:0000313" key="2">
    <source>
        <dbReference type="EMBL" id="MDT7517326.1"/>
    </source>
</evidence>
<dbReference type="Gene3D" id="1.10.3210.10">
    <property type="entry name" value="Hypothetical protein af1432"/>
    <property type="match status" value="1"/>
</dbReference>
<dbReference type="SUPFAM" id="SSF109604">
    <property type="entry name" value="HD-domain/PDEase-like"/>
    <property type="match status" value="1"/>
</dbReference>
<accession>A0ABU3KIB8</accession>
<dbReference type="Proteomes" id="UP001321700">
    <property type="component" value="Unassembled WGS sequence"/>
</dbReference>
<gene>
    <name evidence="2" type="ORF">RAE19_00970</name>
</gene>
<dbReference type="PANTHER" id="PTHR43155">
    <property type="entry name" value="CYCLIC DI-GMP PHOSPHODIESTERASE PA4108-RELATED"/>
    <property type="match status" value="1"/>
</dbReference>
<protein>
    <submittedName>
        <fullName evidence="2">DUF3391 domain-containing protein</fullName>
    </submittedName>
</protein>
<reference evidence="2 3" key="1">
    <citation type="submission" date="2023-08" db="EMBL/GenBank/DDBJ databases">
        <title>Rhodoferax potami sp. nov. and Rhodoferax mekongensis sp. nov., isolated from the Mekong River in Thailand.</title>
        <authorList>
            <person name="Kitikhun S."/>
            <person name="Charoenyingcharoen P."/>
            <person name="Siriarchawattana P."/>
            <person name="Likhitrattanapisal S."/>
            <person name="Nilsakha T."/>
            <person name="Chanpet A."/>
            <person name="Rattanawaree P."/>
            <person name="Ingsriswang S."/>
        </authorList>
    </citation>
    <scope>NUCLEOTIDE SEQUENCE [LARGE SCALE GENOMIC DNA]</scope>
    <source>
        <strain evidence="2 3">TBRC 17660</strain>
    </source>
</reference>
<dbReference type="InterPro" id="IPR003607">
    <property type="entry name" value="HD/PDEase_dom"/>
</dbReference>
<proteinExistence type="predicted"/>
<comment type="caution">
    <text evidence="2">The sequence shown here is derived from an EMBL/GenBank/DDBJ whole genome shotgun (WGS) entry which is preliminary data.</text>
</comment>
<dbReference type="CDD" id="cd00077">
    <property type="entry name" value="HDc"/>
    <property type="match status" value="1"/>
</dbReference>
<dbReference type="PANTHER" id="PTHR43155:SF2">
    <property type="entry name" value="CYCLIC DI-GMP PHOSPHODIESTERASE PA4108"/>
    <property type="match status" value="1"/>
</dbReference>
<dbReference type="InterPro" id="IPR021812">
    <property type="entry name" value="DUF3391"/>
</dbReference>
<dbReference type="PROSITE" id="PS51832">
    <property type="entry name" value="HD_GYP"/>
    <property type="match status" value="1"/>
</dbReference>
<name>A0ABU3KIB8_9BURK</name>
<sequence length="424" mass="46657">MKSEESVWIDVALLRVGHYVELDVGWMAHPFPTGSFKISSPKQIEVIKGLGKKQVRVVPRKSDEPSAEAADVPSEAASLLTQEQADAEQRRLRAAMLTAQERSLIACERRFAESVRLYRKTMDMVQSQPKLATEPCLGMVNTYVTELMDNGEAAIRLLSEAAGDKSAMHPVNVTVISLLLGKAMGLNKAELIDLGMAAFLHDIGKVKLPDRVRWLEDNFSSAEYRLYQEHVPQGLAIGKGMELRSPVLLAMLQHHEMVDGSGFPSRLRGDALGTSGRILALVNRYDNLCNPSRPGSALTPHEALSLIFAQFKARFDAVTLSAFIRMMGVYPPGSVVQLIDDRFGIVVSVNSARPLKPRIILHEPGVARAEALILDLEKMPQLGIRRSLKPGNLPAAALDYLAPRQRIAYFFEQAAEPDTASAEE</sequence>
<keyword evidence="3" id="KW-1185">Reference proteome</keyword>
<feature type="domain" description="HD-GYP" evidence="1">
    <location>
        <begin position="144"/>
        <end position="339"/>
    </location>
</feature>
<organism evidence="2 3">
    <name type="scientific">Rhodoferax potami</name>
    <dbReference type="NCBI Taxonomy" id="3068338"/>
    <lineage>
        <taxon>Bacteria</taxon>
        <taxon>Pseudomonadati</taxon>
        <taxon>Pseudomonadota</taxon>
        <taxon>Betaproteobacteria</taxon>
        <taxon>Burkholderiales</taxon>
        <taxon>Comamonadaceae</taxon>
        <taxon>Rhodoferax</taxon>
    </lineage>
</organism>
<dbReference type="RefSeq" id="WP_313873161.1">
    <property type="nucleotide sequence ID" value="NZ_JAVBIK010000001.1"/>
</dbReference>
<evidence type="ECO:0000259" key="1">
    <source>
        <dbReference type="PROSITE" id="PS51832"/>
    </source>
</evidence>
<dbReference type="Pfam" id="PF11871">
    <property type="entry name" value="DUF3391"/>
    <property type="match status" value="1"/>
</dbReference>
<dbReference type="Pfam" id="PF13487">
    <property type="entry name" value="HD_5"/>
    <property type="match status" value="1"/>
</dbReference>
<dbReference type="InterPro" id="IPR037522">
    <property type="entry name" value="HD_GYP_dom"/>
</dbReference>